<reference evidence="1" key="1">
    <citation type="submission" date="2022-08" db="EMBL/GenBank/DDBJ databases">
        <title>Genome Sequence of Lecanicillium fungicola.</title>
        <authorList>
            <person name="Buettner E."/>
        </authorList>
    </citation>
    <scope>NUCLEOTIDE SEQUENCE</scope>
    <source>
        <strain evidence="1">Babe33</strain>
    </source>
</reference>
<evidence type="ECO:0000313" key="1">
    <source>
        <dbReference type="EMBL" id="KAJ2977137.1"/>
    </source>
</evidence>
<name>A0ACC1NCU7_9HYPO</name>
<dbReference type="Proteomes" id="UP001143910">
    <property type="component" value="Unassembled WGS sequence"/>
</dbReference>
<organism evidence="1 2">
    <name type="scientific">Zarea fungicola</name>
    <dbReference type="NCBI Taxonomy" id="93591"/>
    <lineage>
        <taxon>Eukaryota</taxon>
        <taxon>Fungi</taxon>
        <taxon>Dikarya</taxon>
        <taxon>Ascomycota</taxon>
        <taxon>Pezizomycotina</taxon>
        <taxon>Sordariomycetes</taxon>
        <taxon>Hypocreomycetidae</taxon>
        <taxon>Hypocreales</taxon>
        <taxon>Cordycipitaceae</taxon>
        <taxon>Zarea</taxon>
    </lineage>
</organism>
<keyword evidence="2" id="KW-1185">Reference proteome</keyword>
<evidence type="ECO:0000313" key="2">
    <source>
        <dbReference type="Proteomes" id="UP001143910"/>
    </source>
</evidence>
<gene>
    <name evidence="1" type="ORF">NQ176_g4543</name>
</gene>
<protein>
    <submittedName>
        <fullName evidence="1">Uncharacterized protein</fullName>
    </submittedName>
</protein>
<sequence>MTSYLASKFGIKAATEVADFELANLSALQEYVRTAEVDCDFHLTRAVDVQLNSKLNASLKNGYEKLLQAGAEVTKNVFYVDGKEAEIISGIKNAKGAFTYTAGHLWPYKLIHHMFSEALEKGVNLQTNTRVISISSERDNQGHWSVTTDRGVVRAERIIMAANAYTAALLSEFKDKIIPYRAICSRITTPGRSPLLPNTYALRFNEWDFDYLIPRTDGSIIVGGARQAYYSRHKEWYNNVNDGELVRDTTHYFDGYMQRHFRGWESSGAKTDQVWTGIIAYSSDKLPHVGEVPDRKGVFIMGGFSGHGMPQIFLVAEGVARMVAKDVSYEDTKLPRLFKTSIERLSSKENSVLDLYDRFLKTKL</sequence>
<proteinExistence type="predicted"/>
<dbReference type="EMBL" id="JANJQO010000502">
    <property type="protein sequence ID" value="KAJ2977137.1"/>
    <property type="molecule type" value="Genomic_DNA"/>
</dbReference>
<accession>A0ACC1NCU7</accession>
<comment type="caution">
    <text evidence="1">The sequence shown here is derived from an EMBL/GenBank/DDBJ whole genome shotgun (WGS) entry which is preliminary data.</text>
</comment>